<dbReference type="EMBL" id="GGEC01002113">
    <property type="protein sequence ID" value="MBW82596.1"/>
    <property type="molecule type" value="Transcribed_RNA"/>
</dbReference>
<evidence type="ECO:0000313" key="1">
    <source>
        <dbReference type="EMBL" id="MBW82596.1"/>
    </source>
</evidence>
<proteinExistence type="predicted"/>
<accession>A0A2P2IN30</accession>
<name>A0A2P2IN30_RHIMU</name>
<protein>
    <submittedName>
        <fullName evidence="1">Uncharacterized protein</fullName>
    </submittedName>
</protein>
<dbReference type="AlphaFoldDB" id="A0A2P2IN30"/>
<organism evidence="1">
    <name type="scientific">Rhizophora mucronata</name>
    <name type="common">Asiatic mangrove</name>
    <dbReference type="NCBI Taxonomy" id="61149"/>
    <lineage>
        <taxon>Eukaryota</taxon>
        <taxon>Viridiplantae</taxon>
        <taxon>Streptophyta</taxon>
        <taxon>Embryophyta</taxon>
        <taxon>Tracheophyta</taxon>
        <taxon>Spermatophyta</taxon>
        <taxon>Magnoliopsida</taxon>
        <taxon>eudicotyledons</taxon>
        <taxon>Gunneridae</taxon>
        <taxon>Pentapetalae</taxon>
        <taxon>rosids</taxon>
        <taxon>fabids</taxon>
        <taxon>Malpighiales</taxon>
        <taxon>Rhizophoraceae</taxon>
        <taxon>Rhizophora</taxon>
    </lineage>
</organism>
<sequence>MFGLVGHKCDWKYGGWLNVLCRVEQRRASCFCFKLRRKSEGTQLFVAIFVGGAAE</sequence>
<reference evidence="1" key="1">
    <citation type="submission" date="2018-02" db="EMBL/GenBank/DDBJ databases">
        <title>Rhizophora mucronata_Transcriptome.</title>
        <authorList>
            <person name="Meera S.P."/>
            <person name="Sreeshan A."/>
            <person name="Augustine A."/>
        </authorList>
    </citation>
    <scope>NUCLEOTIDE SEQUENCE</scope>
    <source>
        <tissue evidence="1">Leaf</tissue>
    </source>
</reference>